<dbReference type="RefSeq" id="XP_026488371.2">
    <property type="nucleotide sequence ID" value="XM_026632586.2"/>
</dbReference>
<dbReference type="PANTHER" id="PTHR46455">
    <property type="entry name" value="SET AND MYND DOMAIN CONTAINING, ARTHROPOD-SPECIFIC, MEMBER 4, ISOFORM A"/>
    <property type="match status" value="1"/>
</dbReference>
<dbReference type="Pfam" id="PF00856">
    <property type="entry name" value="SET"/>
    <property type="match status" value="1"/>
</dbReference>
<dbReference type="GO" id="GO:0008170">
    <property type="term" value="F:N-methyltransferase activity"/>
    <property type="evidence" value="ECO:0007669"/>
    <property type="project" value="UniProtKB-ARBA"/>
</dbReference>
<dbReference type="GeneID" id="113395037"/>
<dbReference type="PANTHER" id="PTHR46455:SF3">
    <property type="entry name" value="SET AND MYND DOMAIN CONTAINING, ARTHROPOD-SPECIFIC, MEMBER 9, ISOFORM A-RELATED"/>
    <property type="match status" value="1"/>
</dbReference>
<dbReference type="Proteomes" id="UP001652626">
    <property type="component" value="Chromosome 4"/>
</dbReference>
<dbReference type="GO" id="GO:0008276">
    <property type="term" value="F:protein methyltransferase activity"/>
    <property type="evidence" value="ECO:0007669"/>
    <property type="project" value="UniProtKB-ARBA"/>
</dbReference>
<evidence type="ECO:0000259" key="1">
    <source>
        <dbReference type="PROSITE" id="PS50280"/>
    </source>
</evidence>
<dbReference type="InterPro" id="IPR053010">
    <property type="entry name" value="SET_SmydA-8"/>
</dbReference>
<evidence type="ECO:0000313" key="3">
    <source>
        <dbReference type="RefSeq" id="XP_026488371.2"/>
    </source>
</evidence>
<dbReference type="Gene3D" id="2.170.270.10">
    <property type="entry name" value="SET domain"/>
    <property type="match status" value="1"/>
</dbReference>
<dbReference type="OMA" id="ECAHFQR"/>
<protein>
    <submittedName>
        <fullName evidence="3">SET domain-containing protein SmydA-8-like isoform X2</fullName>
    </submittedName>
</protein>
<dbReference type="Gene3D" id="6.10.140.2220">
    <property type="match status" value="1"/>
</dbReference>
<name>A0A8B8HXC5_VANTA</name>
<feature type="domain" description="SET" evidence="1">
    <location>
        <begin position="22"/>
        <end position="250"/>
    </location>
</feature>
<dbReference type="Gene3D" id="1.10.220.160">
    <property type="match status" value="1"/>
</dbReference>
<evidence type="ECO:0000313" key="2">
    <source>
        <dbReference type="Proteomes" id="UP001652626"/>
    </source>
</evidence>
<proteinExistence type="predicted"/>
<dbReference type="InterPro" id="IPR001214">
    <property type="entry name" value="SET_dom"/>
</dbReference>
<reference evidence="3" key="1">
    <citation type="submission" date="2025-08" db="UniProtKB">
        <authorList>
            <consortium name="RefSeq"/>
        </authorList>
    </citation>
    <scope>IDENTIFICATION</scope>
    <source>
        <tissue evidence="3">Whole body</tissue>
    </source>
</reference>
<dbReference type="OrthoDB" id="5945798at2759"/>
<dbReference type="InterPro" id="IPR046341">
    <property type="entry name" value="SET_dom_sf"/>
</dbReference>
<dbReference type="SUPFAM" id="SSF82199">
    <property type="entry name" value="SET domain"/>
    <property type="match status" value="1"/>
</dbReference>
<dbReference type="CDD" id="cd20071">
    <property type="entry name" value="SET_SMYD"/>
    <property type="match status" value="1"/>
</dbReference>
<keyword evidence="2" id="KW-1185">Reference proteome</keyword>
<dbReference type="AlphaFoldDB" id="A0A8B8HXC5"/>
<accession>A0A8B8HXC5</accession>
<dbReference type="PROSITE" id="PS50280">
    <property type="entry name" value="SET"/>
    <property type="match status" value="1"/>
</dbReference>
<dbReference type="SMART" id="SM00317">
    <property type="entry name" value="SET"/>
    <property type="match status" value="1"/>
</dbReference>
<dbReference type="GO" id="GO:0008757">
    <property type="term" value="F:S-adenosylmethionine-dependent methyltransferase activity"/>
    <property type="evidence" value="ECO:0007669"/>
    <property type="project" value="UniProtKB-ARBA"/>
</dbReference>
<organism evidence="2 3">
    <name type="scientific">Vanessa tameamea</name>
    <name type="common">Kamehameha butterfly</name>
    <dbReference type="NCBI Taxonomy" id="334116"/>
    <lineage>
        <taxon>Eukaryota</taxon>
        <taxon>Metazoa</taxon>
        <taxon>Ecdysozoa</taxon>
        <taxon>Arthropoda</taxon>
        <taxon>Hexapoda</taxon>
        <taxon>Insecta</taxon>
        <taxon>Pterygota</taxon>
        <taxon>Neoptera</taxon>
        <taxon>Endopterygota</taxon>
        <taxon>Lepidoptera</taxon>
        <taxon>Glossata</taxon>
        <taxon>Ditrysia</taxon>
        <taxon>Papilionoidea</taxon>
        <taxon>Nymphalidae</taxon>
        <taxon>Nymphalinae</taxon>
        <taxon>Vanessa</taxon>
    </lineage>
</organism>
<sequence length="501" mass="57442">MTRPATLENLPLYFSSNVKSTFKVVITNSPLGGRGLFARERINKGSLIFTNEPTVYGPRANCEVKKICSNCFHISDLCYPCGKCYAYVCSDICNGSSDHIKLCSFICNNWRLKNNWDKIEKTPLVLARMIIYVQFLLLSEKQRDLLGLFQRSQIKDTFEELNKLQCIYYLPEQHVEFLNIVESIIKINSFRISHSLIGNKIELRGLYPLSSFMNHSCIPNTRNVFTSNYLMTVFATKDIEKGDEITSCYTGLLWCSPARRYQLYKSKNFWCFCTRCNDNTEMGTKLSALKCFNKPCIGNLLPKNPLDLQTKWFCNSCKIFVPYTKINMIQSVLGSLVGTLRLDDEIRLENNILQRLTIFIPYSNHVFVDIRLRLAIKLGFTDDVNIKELSESRLELKESLCRGTLRTVAALGAGDAHLRGLLLYHLHAALAERARRSPDQYEELKSEIEITIEQAYNILQGDISAPPDLELRRQYLGPGCDKPQEERFFILDSPDKVTNTL</sequence>
<gene>
    <name evidence="3" type="primary">LOC113395037</name>
</gene>